<dbReference type="InterPro" id="IPR003593">
    <property type="entry name" value="AAA+_ATPase"/>
</dbReference>
<evidence type="ECO:0000256" key="15">
    <source>
        <dbReference type="ARBA" id="ARBA00022801"/>
    </source>
</evidence>
<keyword evidence="10" id="KW-0808">Transferase</keyword>
<evidence type="ECO:0000256" key="3">
    <source>
        <dbReference type="ARBA" id="ARBA00004514"/>
    </source>
</evidence>
<keyword evidence="14" id="KW-0833">Ubl conjugation pathway</keyword>
<evidence type="ECO:0000256" key="7">
    <source>
        <dbReference type="ARBA" id="ARBA00022490"/>
    </source>
</evidence>
<accession>A0AAV6RSL3</accession>
<comment type="catalytic activity">
    <reaction evidence="21">
        <text>ATP + H2O = ADP + phosphate + H(+)</text>
        <dbReference type="Rhea" id="RHEA:13065"/>
        <dbReference type="ChEBI" id="CHEBI:15377"/>
        <dbReference type="ChEBI" id="CHEBI:15378"/>
        <dbReference type="ChEBI" id="CHEBI:30616"/>
        <dbReference type="ChEBI" id="CHEBI:43474"/>
        <dbReference type="ChEBI" id="CHEBI:456216"/>
    </reaction>
    <physiologicalReaction direction="left-to-right" evidence="21">
        <dbReference type="Rhea" id="RHEA:13066"/>
    </physiologicalReaction>
</comment>
<dbReference type="InterPro" id="IPR031248">
    <property type="entry name" value="RNF213"/>
</dbReference>
<evidence type="ECO:0000256" key="9">
    <source>
        <dbReference type="ARBA" id="ARBA00022677"/>
    </source>
</evidence>
<evidence type="ECO:0000256" key="18">
    <source>
        <dbReference type="ARBA" id="ARBA00022859"/>
    </source>
</evidence>
<dbReference type="GO" id="GO:0008270">
    <property type="term" value="F:zinc ion binding"/>
    <property type="evidence" value="ECO:0007669"/>
    <property type="project" value="UniProtKB-KW"/>
</dbReference>
<comment type="similarity">
    <text evidence="5">Belongs to the AAA ATPase family.</text>
</comment>
<keyword evidence="25" id="KW-1185">Reference proteome</keyword>
<name>A0AAV6RSL3_SOLSE</name>
<dbReference type="GO" id="GO:0005524">
    <property type="term" value="F:ATP binding"/>
    <property type="evidence" value="ECO:0007669"/>
    <property type="project" value="UniProtKB-KW"/>
</dbReference>
<dbReference type="GO" id="GO:0005829">
    <property type="term" value="C:cytosol"/>
    <property type="evidence" value="ECO:0007669"/>
    <property type="project" value="UniProtKB-SubCell"/>
</dbReference>
<protein>
    <recommendedName>
        <fullName evidence="6">RING-type E3 ubiquitin transferase</fullName>
        <ecNumber evidence="6">2.3.2.27</ecNumber>
    </recommendedName>
</protein>
<keyword evidence="16" id="KW-0862">Zinc</keyword>
<evidence type="ECO:0000256" key="21">
    <source>
        <dbReference type="ARBA" id="ARBA00048778"/>
    </source>
</evidence>
<feature type="compositionally biased region" description="Low complexity" evidence="22">
    <location>
        <begin position="233"/>
        <end position="251"/>
    </location>
</feature>
<dbReference type="EMBL" id="JAGKHQ010000010">
    <property type="protein sequence ID" value="KAG7507357.1"/>
    <property type="molecule type" value="Genomic_DNA"/>
</dbReference>
<dbReference type="PANTHER" id="PTHR22605">
    <property type="entry name" value="RZ-TYPE DOMAIN-CONTAINING PROTEIN"/>
    <property type="match status" value="1"/>
</dbReference>
<dbReference type="PANTHER" id="PTHR22605:SF21">
    <property type="entry name" value="E3 UBIQUITIN-PROTEIN LIGASE RNF213-BETA"/>
    <property type="match status" value="1"/>
</dbReference>
<reference evidence="24 25" key="1">
    <citation type="journal article" date="2021" name="Sci. Rep.">
        <title>Chromosome anchoring in Senegalese sole (Solea senegalensis) reveals sex-associated markers and genome rearrangements in flatfish.</title>
        <authorList>
            <person name="Guerrero-Cozar I."/>
            <person name="Gomez-Garrido J."/>
            <person name="Berbel C."/>
            <person name="Martinez-Blanch J.F."/>
            <person name="Alioto T."/>
            <person name="Claros M.G."/>
            <person name="Gagnaire P.A."/>
            <person name="Manchado M."/>
        </authorList>
    </citation>
    <scope>NUCLEOTIDE SEQUENCE [LARGE SCALE GENOMIC DNA]</scope>
    <source>
        <strain evidence="24">Sse05_10M</strain>
    </source>
</reference>
<keyword evidence="18" id="KW-0391">Immunity</keyword>
<keyword evidence="15" id="KW-0378">Hydrolase</keyword>
<sequence>MEDGEKNLHRPPGSQRETKETEGSATKKPRKRNKNQRQGGRVQNKEKTKTSKRKQRRWKKSPEVEAGAEELDTGEAATSSISDHGVAADGDEQTGRGDGRRKDIRTVQAQTQTRKLSSTNRATQTPLVFQGNKETQTDFPEPKSNDANEETSGLERDKRTCGAAPQDVHTREDPEAAESNVPENKHEEEEGVRPPGATSADLKEPQSARPASYASAVSAGGRSLKQLNVAANETTTKSSQSEGGQTSGTLSPRAPGFTFHVHAVLDRKFRFNQEHDAFLLLLELTSIPLTLTHFVGVRPEGYLIEAHFTVEEKNLPRGEWLRYTYCVIQRHKDIREAAMRNIFIPIDSNIKELHLYEGLISRQEGQSFWQSGLNMLNWRKPKGEEISEAWQAAARTLLSRIFQKWSPSERQSTDTLCENLMHFTMGLGSAHVNVVYMDHSHPAQIKTSELISENLVQILKGELLEKVPGSCRSTSSLTLGLSVFIVTRKCNIDLGVKGWAELCFLVSSETGTLDGSLGSFQSPQHTVLGLINHCAQKVVSEIILLIPLLLRLRQPGGGATQVGPAVEEENWSGLEGIGFTRFRECLQFSLDKRRRTMDLIQSSLSSAEATPLLRLSWISLIAFEDLPEFSQLTGIELEHVIQSLLYRLRCGEHRDNNRAQETVKLVQKALTHVLLRVDEEKDRMMECGNVSPALMSSIGVMRSTCRLARLVPWYEAAVTSFKLVLRLAEVQDAALNKEPQNEKFETLKEELLEKLHSVQQQICQWRDELLQKPTMTPSKSLTYPREIEMWDSLFRVECSVEGVSSRWTASLKNDLRKRFSTAAEEDQVLLLCLDSSSSRVRRSHTALQTCLDELCRSAVRTVCQRGQAGDLLRSLSSRVKDLPSVIVSAFVMESVVQSTVDPVAQLLHPQSAINFLLSDGDWASIPVDEAAAHVVHSCVDAVASLVDSLLQGHVPLGHLTACLKHKEQFKRLYLQYRRNSKPENVPADVDLVLAQREKDFKAFEQRRQQMDSLMKMMAKVTGSITVPEMRALEDQHGADLQRIRLNQLVLLQSIGAEAPLKTAPPPQVLWYRTSLNVLKMATEMQKLRHSSLVLCWWVKGAAALASVRQSGNSAPVPVTLMQVCENIWNPLQMDFLQLGVRIANGDVAFEQLDQVLAECGEQGDGALVKKELSLMSQLLSAAGRLKPDENWEQPRLGQILEYLRLQQAAAAASAILDIADTMKLSGNFSEIQSLRQLEDATFKRRRLGSLSDDLFRAKRQLSSVTRQHTVCLQEFLCSQMLVNWVKANLKNRSDVKVYVELASISAGENDTEIDQVAYFHDAVMGYAPLLYSLSPHAGLEEFMKRAGQVWDAQSRDEKLPDKLRESTRLLSWLKALKETHGSVEQSSLSLASSINTHGVYHIGWSDENSERRCLQNMVQVTVTRGSEEKSYKLDELLELQNKLMLMSSKGEHGREQVNRFTEVFEGVQRIGRILLQMQISGNMLFRKWRAQVWCSPHHVPCITATFISLQNKEMVYCGEVTEQLRTLAHFMDCRQTEWCSFISDMRSQFHLLNHYTSEQMVYMCYWIHKVCQWQVSVPQQLWHLLFPIKPQCTLNEIRVAHSSAADVSSEPDKLADAEFNDEDQCYEPSPASAGHSDEGMEETQDLMEFSSDEDDFADPKDNSPEDLWRLFKKDKSKYLNEYLDISSLAHFLCCLSEMNQQYIVRNLPPILQDGKPNLLLCPSAEVFTTVLSLYTESPEQPLPSADEVLLCTEQTTKEEVEIFLRRALGQGPKQNCQKIHCLVNPGLLGYDVSVALGKHFETLARNANPHYRLVIVSSVVHQHRYVPSFFSNDKVQAGMSLTSDTARKYIHHHFTQDALSQNPVALVSPNQLSVWMVSSERPAVGKSLYVNRLFEKFQQKCRGAKHIRIRLIEPCVDVDWLIQILSEKLSSLRDQDPVLLHIDTAGVRSGLEELLFRLLVLGCLSDSLGMLWRRNVTHLITVEVLNTHRSSQTRPKEISFGLLDILPTIHCQPPKEVKQLLQNQHVFKRQTFDPLMDESEFCSEGIQRPYQYLKLYHNQQNLDNFKYDEGSRMGDPNDCLHYFLLYCGMKDPSWAELKNFSWFLNVQLKDCESSVFCDPDFLADQLPGFKGFIVKFMILMARDFASPSLNTSDESPMHFENSAEDDLLSFLTIRKRWESESHPYIFFNADRFSMSFLGFNVKTLRNKLCAVDTLSNKVLIEDVMSQRLFEDLERQRISLTEDFNQLHRQDKIRRILCVVGANKGMQDDKFDPDPTYELTADNVMKMLAINMRFRCGIPVVIMGETGCGKTRLVRFLCALQREEKPVENMVLVKVHGGTTAEMLYRKVRMAETLAEENRRMHKLDTILFLDEANTTEAVFAIKEILCDQSVQGKPLKADSGLKIIAACNPYRKHSPEMVERLERAGLGYRVKADETNDRLGKVPLRQLVYRVQPLPPSMASLVWDFGQLSDLTELSYIKQIVQKTVADHYLPVTCKKTISNVLAASQRYMRSRKNECSFVSLRDVERSMKVLVWFYQHSKVLLNNCSSLSETSKTLRCLILAVGICYYPSLASKDEYLSVICGYFPEPLCSSAALQEEISSCQDFLLQNIQTRETIAKNLALKENVFLMVVCIELKIPLFLVGKPGSSKSLAKTVVADAMQGQNSHCELFKKLKQVHMVSFQCSPHSSPEGIIATFRTCARFQKDKNMEEYVSVVVLDEIGLAEDSPQMPLKTLHPLLEDGCIDNDKPDQHMKVGFVGISNWALDPAKMNRGIFVSRWDPSEDELVETAKGICSSSNPILLKITHLFQPLAKAFLNICNETSKNQFFGLRDYYSLIKMLFATVKSTQEEPDSGQLVEAILCNFSGQPDSFDPVIFFQEVFQSLAEIPRPSTLQMVQKNLDYDTNHESRYLLLLTTNNAALHILQQQVFAKGDHTQPEIVFGSGFPKDQEYAQICRNVNRVKTCMETGRTVILLNMQNLYESLYDALNQYYVYLSKQQYVDLGLGSHRVKCRVNTNFRLVVVEDQKKVYEQFPVPLINRLEKHRLDRSHGNAGFFTN</sequence>
<evidence type="ECO:0000256" key="11">
    <source>
        <dbReference type="ARBA" id="ARBA00022723"/>
    </source>
</evidence>
<keyword evidence="13" id="KW-0863">Zinc-finger</keyword>
<comment type="catalytic activity">
    <reaction evidence="1">
        <text>S-ubiquitinyl-[E2 ubiquitin-conjugating enzyme]-L-cysteine + [acceptor protein]-L-lysine = [E2 ubiquitin-conjugating enzyme]-L-cysteine + N(6)-ubiquitinyl-[acceptor protein]-L-lysine.</text>
        <dbReference type="EC" id="2.3.2.27"/>
    </reaction>
</comment>
<dbReference type="Proteomes" id="UP000693946">
    <property type="component" value="Linkage Group LG18"/>
</dbReference>
<feature type="compositionally biased region" description="Basic and acidic residues" evidence="22">
    <location>
        <begin position="93"/>
        <end position="105"/>
    </location>
</feature>
<feature type="region of interest" description="Disordered" evidence="22">
    <location>
        <begin position="1623"/>
        <end position="1643"/>
    </location>
</feature>
<feature type="compositionally biased region" description="Basic residues" evidence="22">
    <location>
        <begin position="50"/>
        <end position="59"/>
    </location>
</feature>
<evidence type="ECO:0000313" key="25">
    <source>
        <dbReference type="Proteomes" id="UP000693946"/>
    </source>
</evidence>
<evidence type="ECO:0000256" key="1">
    <source>
        <dbReference type="ARBA" id="ARBA00000900"/>
    </source>
</evidence>
<comment type="subcellular location">
    <subcellularLocation>
        <location evidence="3">Cytoplasm</location>
        <location evidence="3">Cytosol</location>
    </subcellularLocation>
    <subcellularLocation>
        <location evidence="2">Lipid droplet</location>
    </subcellularLocation>
</comment>
<feature type="region of interest" description="Disordered" evidence="22">
    <location>
        <begin position="231"/>
        <end position="253"/>
    </location>
</feature>
<evidence type="ECO:0000256" key="8">
    <source>
        <dbReference type="ARBA" id="ARBA00022657"/>
    </source>
</evidence>
<dbReference type="FunFam" id="3.40.50.300:FF:000491">
    <property type="entry name" value="E3 ubiquitin-protein ligase RNF213"/>
    <property type="match status" value="1"/>
</dbReference>
<evidence type="ECO:0000259" key="23">
    <source>
        <dbReference type="SMART" id="SM00382"/>
    </source>
</evidence>
<evidence type="ECO:0000256" key="6">
    <source>
        <dbReference type="ARBA" id="ARBA00012483"/>
    </source>
</evidence>
<dbReference type="FunFam" id="3.40.50.300:FF:000804">
    <property type="entry name" value="E3 ubiquitin-protein ligase RNF213"/>
    <property type="match status" value="1"/>
</dbReference>
<evidence type="ECO:0000256" key="16">
    <source>
        <dbReference type="ARBA" id="ARBA00022833"/>
    </source>
</evidence>
<keyword evidence="19" id="KW-0443">Lipid metabolism</keyword>
<dbReference type="GO" id="GO:2000051">
    <property type="term" value="P:negative regulation of non-canonical Wnt signaling pathway"/>
    <property type="evidence" value="ECO:0007669"/>
    <property type="project" value="TreeGrafter"/>
</dbReference>
<proteinExistence type="inferred from homology"/>
<comment type="caution">
    <text evidence="24">The sequence shown here is derived from an EMBL/GenBank/DDBJ whole genome shotgun (WGS) entry which is preliminary data.</text>
</comment>
<comment type="pathway">
    <text evidence="4">Protein modification; protein ubiquitination.</text>
</comment>
<dbReference type="EC" id="2.3.2.27" evidence="6"/>
<evidence type="ECO:0000256" key="19">
    <source>
        <dbReference type="ARBA" id="ARBA00023098"/>
    </source>
</evidence>
<organism evidence="24 25">
    <name type="scientific">Solea senegalensis</name>
    <name type="common">Senegalese sole</name>
    <dbReference type="NCBI Taxonomy" id="28829"/>
    <lineage>
        <taxon>Eukaryota</taxon>
        <taxon>Metazoa</taxon>
        <taxon>Chordata</taxon>
        <taxon>Craniata</taxon>
        <taxon>Vertebrata</taxon>
        <taxon>Euteleostomi</taxon>
        <taxon>Actinopterygii</taxon>
        <taxon>Neopterygii</taxon>
        <taxon>Teleostei</taxon>
        <taxon>Neoteleostei</taxon>
        <taxon>Acanthomorphata</taxon>
        <taxon>Carangaria</taxon>
        <taxon>Pleuronectiformes</taxon>
        <taxon>Pleuronectoidei</taxon>
        <taxon>Soleidae</taxon>
        <taxon>Solea</taxon>
    </lineage>
</organism>
<dbReference type="GO" id="GO:0006511">
    <property type="term" value="P:ubiquitin-dependent protein catabolic process"/>
    <property type="evidence" value="ECO:0007669"/>
    <property type="project" value="TreeGrafter"/>
</dbReference>
<evidence type="ECO:0000256" key="10">
    <source>
        <dbReference type="ARBA" id="ARBA00022679"/>
    </source>
</evidence>
<evidence type="ECO:0000256" key="17">
    <source>
        <dbReference type="ARBA" id="ARBA00022840"/>
    </source>
</evidence>
<feature type="domain" description="AAA+ ATPase" evidence="23">
    <location>
        <begin position="2634"/>
        <end position="2784"/>
    </location>
</feature>
<feature type="region of interest" description="Disordered" evidence="22">
    <location>
        <begin position="1"/>
        <end position="219"/>
    </location>
</feature>
<evidence type="ECO:0000256" key="20">
    <source>
        <dbReference type="ARBA" id="ARBA00023268"/>
    </source>
</evidence>
<keyword evidence="12" id="KW-0547">Nucleotide-binding</keyword>
<evidence type="ECO:0000313" key="24">
    <source>
        <dbReference type="EMBL" id="KAG7507357.1"/>
    </source>
</evidence>
<dbReference type="GO" id="GO:0016887">
    <property type="term" value="F:ATP hydrolysis activity"/>
    <property type="evidence" value="ECO:0007669"/>
    <property type="project" value="InterPro"/>
</dbReference>
<dbReference type="GO" id="GO:0002376">
    <property type="term" value="P:immune system process"/>
    <property type="evidence" value="ECO:0007669"/>
    <property type="project" value="UniProtKB-KW"/>
</dbReference>
<keyword evidence="7" id="KW-0963">Cytoplasm</keyword>
<gene>
    <name evidence="24" type="ORF">JOB18_031673</name>
</gene>
<keyword evidence="20" id="KW-0511">Multifunctional enzyme</keyword>
<keyword evidence="11" id="KW-0479">Metal-binding</keyword>
<evidence type="ECO:0000256" key="2">
    <source>
        <dbReference type="ARBA" id="ARBA00004502"/>
    </source>
</evidence>
<feature type="domain" description="AAA+ ATPase" evidence="23">
    <location>
        <begin position="2295"/>
        <end position="2454"/>
    </location>
</feature>
<dbReference type="GO" id="GO:0006629">
    <property type="term" value="P:lipid metabolic process"/>
    <property type="evidence" value="ECO:0007669"/>
    <property type="project" value="UniProtKB-KW"/>
</dbReference>
<keyword evidence="8" id="KW-0037">Angiogenesis</keyword>
<dbReference type="SMART" id="SM00382">
    <property type="entry name" value="AAA"/>
    <property type="match status" value="2"/>
</dbReference>
<evidence type="ECO:0000256" key="12">
    <source>
        <dbReference type="ARBA" id="ARBA00022741"/>
    </source>
</evidence>
<dbReference type="GO" id="GO:0005811">
    <property type="term" value="C:lipid droplet"/>
    <property type="evidence" value="ECO:0007669"/>
    <property type="project" value="UniProtKB-SubCell"/>
</dbReference>
<keyword evidence="17" id="KW-0067">ATP-binding</keyword>
<keyword evidence="9" id="KW-0551">Lipid droplet</keyword>
<dbReference type="GO" id="GO:0002040">
    <property type="term" value="P:sprouting angiogenesis"/>
    <property type="evidence" value="ECO:0007669"/>
    <property type="project" value="TreeGrafter"/>
</dbReference>
<feature type="compositionally biased region" description="Polar residues" evidence="22">
    <location>
        <begin position="107"/>
        <end position="138"/>
    </location>
</feature>
<dbReference type="GO" id="GO:0061630">
    <property type="term" value="F:ubiquitin protein ligase activity"/>
    <property type="evidence" value="ECO:0007669"/>
    <property type="project" value="UniProtKB-EC"/>
</dbReference>
<evidence type="ECO:0000256" key="13">
    <source>
        <dbReference type="ARBA" id="ARBA00022771"/>
    </source>
</evidence>
<evidence type="ECO:0000256" key="5">
    <source>
        <dbReference type="ARBA" id="ARBA00006914"/>
    </source>
</evidence>
<dbReference type="GO" id="GO:0016020">
    <property type="term" value="C:membrane"/>
    <property type="evidence" value="ECO:0007669"/>
    <property type="project" value="TreeGrafter"/>
</dbReference>
<evidence type="ECO:0000256" key="4">
    <source>
        <dbReference type="ARBA" id="ARBA00004906"/>
    </source>
</evidence>
<dbReference type="GO" id="GO:0005730">
    <property type="term" value="C:nucleolus"/>
    <property type="evidence" value="ECO:0007669"/>
    <property type="project" value="TreeGrafter"/>
</dbReference>
<evidence type="ECO:0000256" key="22">
    <source>
        <dbReference type="SAM" id="MobiDB-lite"/>
    </source>
</evidence>
<evidence type="ECO:0000256" key="14">
    <source>
        <dbReference type="ARBA" id="ARBA00022786"/>
    </source>
</evidence>
<feature type="compositionally biased region" description="Basic and acidic residues" evidence="22">
    <location>
        <begin position="183"/>
        <end position="192"/>
    </location>
</feature>